<name>A0ABT9VSY9_9BACI</name>
<keyword evidence="3 5" id="KW-1133">Transmembrane helix</keyword>
<comment type="subcellular location">
    <subcellularLocation>
        <location evidence="1">Membrane</location>
        <topology evidence="1">Multi-pass membrane protein</topology>
    </subcellularLocation>
</comment>
<feature type="transmembrane region" description="Helical" evidence="5">
    <location>
        <begin position="24"/>
        <end position="42"/>
    </location>
</feature>
<evidence type="ECO:0000313" key="8">
    <source>
        <dbReference type="Proteomes" id="UP001225646"/>
    </source>
</evidence>
<feature type="transmembrane region" description="Helical" evidence="5">
    <location>
        <begin position="135"/>
        <end position="158"/>
    </location>
</feature>
<dbReference type="Pfam" id="PF04893">
    <property type="entry name" value="Yip1"/>
    <property type="match status" value="1"/>
</dbReference>
<dbReference type="EMBL" id="JAUSTR010000051">
    <property type="protein sequence ID" value="MDQ0164097.1"/>
    <property type="molecule type" value="Genomic_DNA"/>
</dbReference>
<evidence type="ECO:0000256" key="5">
    <source>
        <dbReference type="SAM" id="Phobius"/>
    </source>
</evidence>
<protein>
    <submittedName>
        <fullName evidence="7">Phage shock protein PspC (Stress-responsive transcriptional regulator)</fullName>
    </submittedName>
</protein>
<organism evidence="7 8">
    <name type="scientific">Aeribacillus alveayuensis</name>
    <dbReference type="NCBI Taxonomy" id="279215"/>
    <lineage>
        <taxon>Bacteria</taxon>
        <taxon>Bacillati</taxon>
        <taxon>Bacillota</taxon>
        <taxon>Bacilli</taxon>
        <taxon>Bacillales</taxon>
        <taxon>Bacillaceae</taxon>
        <taxon>Aeribacillus</taxon>
    </lineage>
</organism>
<reference evidence="7 8" key="1">
    <citation type="submission" date="2023-07" db="EMBL/GenBank/DDBJ databases">
        <title>Genomic Encyclopedia of Type Strains, Phase IV (KMG-IV): sequencing the most valuable type-strain genomes for metagenomic binning, comparative biology and taxonomic classification.</title>
        <authorList>
            <person name="Goeker M."/>
        </authorList>
    </citation>
    <scope>NUCLEOTIDE SEQUENCE [LARGE SCALE GENOMIC DNA]</scope>
    <source>
        <strain evidence="7 8">DSM 19092</strain>
    </source>
</reference>
<feature type="transmembrane region" description="Helical" evidence="5">
    <location>
        <begin position="54"/>
        <end position="85"/>
    </location>
</feature>
<evidence type="ECO:0000256" key="1">
    <source>
        <dbReference type="ARBA" id="ARBA00004141"/>
    </source>
</evidence>
<evidence type="ECO:0000256" key="2">
    <source>
        <dbReference type="ARBA" id="ARBA00022692"/>
    </source>
</evidence>
<accession>A0ABT9VSY9</accession>
<dbReference type="Proteomes" id="UP001225646">
    <property type="component" value="Unassembled WGS sequence"/>
</dbReference>
<evidence type="ECO:0000259" key="6">
    <source>
        <dbReference type="Pfam" id="PF04893"/>
    </source>
</evidence>
<proteinExistence type="predicted"/>
<feature type="transmembrane region" description="Helical" evidence="5">
    <location>
        <begin position="165"/>
        <end position="184"/>
    </location>
</feature>
<feature type="domain" description="Yip1" evidence="6">
    <location>
        <begin position="7"/>
        <end position="176"/>
    </location>
</feature>
<feature type="transmembrane region" description="Helical" evidence="5">
    <location>
        <begin position="105"/>
        <end position="123"/>
    </location>
</feature>
<evidence type="ECO:0000313" key="7">
    <source>
        <dbReference type="EMBL" id="MDQ0164097.1"/>
    </source>
</evidence>
<gene>
    <name evidence="7" type="ORF">J2S06_003242</name>
</gene>
<dbReference type="InterPro" id="IPR006977">
    <property type="entry name" value="Yip1_dom"/>
</dbReference>
<keyword evidence="2 5" id="KW-0812">Transmembrane</keyword>
<sequence length="194" mass="22422">MKKYLTFFTNPILFMELLYSKPKILIPSILAALIPLITYQNLNDKLSYLDTKWIVLILVLISILSVFFFFITSFIIYLLLSIVLIESESNITFKKVYSIYGYTQFPKFILALIIALFLSLHILSVNSSSSFLTSILYFFTNPLMIWKYILLVSGFYVLTRTRMKILVILAVFFAIAEVGLNYLISSQISLNLMN</sequence>
<dbReference type="RefSeq" id="WP_419152967.1">
    <property type="nucleotide sequence ID" value="NZ_JAUSTR010000051.1"/>
</dbReference>
<comment type="caution">
    <text evidence="7">The sequence shown here is derived from an EMBL/GenBank/DDBJ whole genome shotgun (WGS) entry which is preliminary data.</text>
</comment>
<keyword evidence="8" id="KW-1185">Reference proteome</keyword>
<keyword evidence="4 5" id="KW-0472">Membrane</keyword>
<evidence type="ECO:0000256" key="3">
    <source>
        <dbReference type="ARBA" id="ARBA00022989"/>
    </source>
</evidence>
<evidence type="ECO:0000256" key="4">
    <source>
        <dbReference type="ARBA" id="ARBA00023136"/>
    </source>
</evidence>